<sequence>MAGPGYPKYYAPADETELRMVGSDGKQHAKYSCRQTVRKLIVSSYEKRNLEVIKRASVDGQQVFHHLGHVGGKPSVSPTS</sequence>
<evidence type="ECO:0000313" key="2">
    <source>
        <dbReference type="Proteomes" id="UP000186922"/>
    </source>
</evidence>
<dbReference type="AlphaFoldDB" id="A0A1D1W3B2"/>
<organism evidence="1 2">
    <name type="scientific">Ramazzottius varieornatus</name>
    <name type="common">Water bear</name>
    <name type="synonym">Tardigrade</name>
    <dbReference type="NCBI Taxonomy" id="947166"/>
    <lineage>
        <taxon>Eukaryota</taxon>
        <taxon>Metazoa</taxon>
        <taxon>Ecdysozoa</taxon>
        <taxon>Tardigrada</taxon>
        <taxon>Eutardigrada</taxon>
        <taxon>Parachela</taxon>
        <taxon>Hypsibioidea</taxon>
        <taxon>Ramazzottiidae</taxon>
        <taxon>Ramazzottius</taxon>
    </lineage>
</organism>
<reference evidence="1 2" key="1">
    <citation type="journal article" date="2016" name="Nat. Commun.">
        <title>Extremotolerant tardigrade genome and improved radiotolerance of human cultured cells by tardigrade-unique protein.</title>
        <authorList>
            <person name="Hashimoto T."/>
            <person name="Horikawa D.D."/>
            <person name="Saito Y."/>
            <person name="Kuwahara H."/>
            <person name="Kozuka-Hata H."/>
            <person name="Shin-I T."/>
            <person name="Minakuchi Y."/>
            <person name="Ohishi K."/>
            <person name="Motoyama A."/>
            <person name="Aizu T."/>
            <person name="Enomoto A."/>
            <person name="Kondo K."/>
            <person name="Tanaka S."/>
            <person name="Hara Y."/>
            <person name="Koshikawa S."/>
            <person name="Sagara H."/>
            <person name="Miura T."/>
            <person name="Yokobori S."/>
            <person name="Miyagawa K."/>
            <person name="Suzuki Y."/>
            <person name="Kubo T."/>
            <person name="Oyama M."/>
            <person name="Kohara Y."/>
            <person name="Fujiyama A."/>
            <person name="Arakawa K."/>
            <person name="Katayama T."/>
            <person name="Toyoda A."/>
            <person name="Kunieda T."/>
        </authorList>
    </citation>
    <scope>NUCLEOTIDE SEQUENCE [LARGE SCALE GENOMIC DNA]</scope>
    <source>
        <strain evidence="1 2">YOKOZUNA-1</strain>
    </source>
</reference>
<protein>
    <submittedName>
        <fullName evidence="1">Uncharacterized protein</fullName>
    </submittedName>
</protein>
<gene>
    <name evidence="1" type="primary">RvY_16594-1</name>
    <name evidence="1" type="synonym">RvY_16594.1</name>
    <name evidence="1" type="ORF">RvY_16594</name>
</gene>
<comment type="caution">
    <text evidence="1">The sequence shown here is derived from an EMBL/GenBank/DDBJ whole genome shotgun (WGS) entry which is preliminary data.</text>
</comment>
<dbReference type="Proteomes" id="UP000186922">
    <property type="component" value="Unassembled WGS sequence"/>
</dbReference>
<name>A0A1D1W3B2_RAMVA</name>
<evidence type="ECO:0000313" key="1">
    <source>
        <dbReference type="EMBL" id="GAV06638.1"/>
    </source>
</evidence>
<accession>A0A1D1W3B2</accession>
<keyword evidence="2" id="KW-1185">Reference proteome</keyword>
<proteinExistence type="predicted"/>
<dbReference type="EMBL" id="BDGG01000014">
    <property type="protein sequence ID" value="GAV06638.1"/>
    <property type="molecule type" value="Genomic_DNA"/>
</dbReference>